<sequence length="131" mass="14567">MSRAENRSCVKFRPEEAKKIIDYLGSYLNQPGDSNNVGEVGHFYIAVFNDITTQMSGNGPFDLQPSKMKSSLNDLYVELCTAYASPSSTLETSTGEGHVLLYDKLAEDIINMQIDYGKPDYKSKYCASNSK</sequence>
<organism evidence="1 2">
    <name type="scientific">Mycoemilia scoparia</name>
    <dbReference type="NCBI Taxonomy" id="417184"/>
    <lineage>
        <taxon>Eukaryota</taxon>
        <taxon>Fungi</taxon>
        <taxon>Fungi incertae sedis</taxon>
        <taxon>Zoopagomycota</taxon>
        <taxon>Kickxellomycotina</taxon>
        <taxon>Kickxellomycetes</taxon>
        <taxon>Kickxellales</taxon>
        <taxon>Kickxellaceae</taxon>
        <taxon>Mycoemilia</taxon>
    </lineage>
</organism>
<reference evidence="1" key="1">
    <citation type="submission" date="2022-07" db="EMBL/GenBank/DDBJ databases">
        <title>Phylogenomic reconstructions and comparative analyses of Kickxellomycotina fungi.</title>
        <authorList>
            <person name="Reynolds N.K."/>
            <person name="Stajich J.E."/>
            <person name="Barry K."/>
            <person name="Grigoriev I.V."/>
            <person name="Crous P."/>
            <person name="Smith M.E."/>
        </authorList>
    </citation>
    <scope>NUCLEOTIDE SEQUENCE</scope>
    <source>
        <strain evidence="1">NBRC 100468</strain>
    </source>
</reference>
<dbReference type="AlphaFoldDB" id="A0A9W7ZU91"/>
<evidence type="ECO:0000313" key="1">
    <source>
        <dbReference type="EMBL" id="KAJ1913079.1"/>
    </source>
</evidence>
<proteinExistence type="predicted"/>
<keyword evidence="2" id="KW-1185">Reference proteome</keyword>
<comment type="caution">
    <text evidence="1">The sequence shown here is derived from an EMBL/GenBank/DDBJ whole genome shotgun (WGS) entry which is preliminary data.</text>
</comment>
<name>A0A9W7ZU91_9FUNG</name>
<accession>A0A9W7ZU91</accession>
<dbReference type="Proteomes" id="UP001150538">
    <property type="component" value="Unassembled WGS sequence"/>
</dbReference>
<evidence type="ECO:0000313" key="2">
    <source>
        <dbReference type="Proteomes" id="UP001150538"/>
    </source>
</evidence>
<gene>
    <name evidence="1" type="ORF">H4219_005358</name>
</gene>
<dbReference type="EMBL" id="JANBPU010000288">
    <property type="protein sequence ID" value="KAJ1913079.1"/>
    <property type="molecule type" value="Genomic_DNA"/>
</dbReference>
<protein>
    <submittedName>
        <fullName evidence="1">Uncharacterized protein</fullName>
    </submittedName>
</protein>